<protein>
    <submittedName>
        <fullName evidence="4">Uncharacterized protein</fullName>
    </submittedName>
</protein>
<evidence type="ECO:0000256" key="1">
    <source>
        <dbReference type="SAM" id="Coils"/>
    </source>
</evidence>
<evidence type="ECO:0000256" key="2">
    <source>
        <dbReference type="SAM" id="MobiDB-lite"/>
    </source>
</evidence>
<evidence type="ECO:0000313" key="3">
    <source>
        <dbReference type="Proteomes" id="UP000887560"/>
    </source>
</evidence>
<proteinExistence type="predicted"/>
<evidence type="ECO:0000313" key="4">
    <source>
        <dbReference type="WBParaSite" id="scf7180000421539.g7170"/>
    </source>
</evidence>
<keyword evidence="1" id="KW-0175">Coiled coil</keyword>
<feature type="compositionally biased region" description="Acidic residues" evidence="2">
    <location>
        <begin position="1"/>
        <end position="14"/>
    </location>
</feature>
<dbReference type="WBParaSite" id="scf7180000421539.g7170">
    <property type="protein sequence ID" value="scf7180000421539.g7170"/>
    <property type="gene ID" value="scf7180000421539.g7170"/>
</dbReference>
<keyword evidence="3" id="KW-1185">Reference proteome</keyword>
<accession>A0A915NT95</accession>
<dbReference type="AlphaFoldDB" id="A0A915NT95"/>
<feature type="coiled-coil region" evidence="1">
    <location>
        <begin position="94"/>
        <end position="121"/>
    </location>
</feature>
<reference evidence="4" key="1">
    <citation type="submission" date="2022-11" db="UniProtKB">
        <authorList>
            <consortium name="WormBaseParasite"/>
        </authorList>
    </citation>
    <scope>IDENTIFICATION</scope>
</reference>
<name>A0A915NT95_9BILA</name>
<sequence length="267" mass="30256">MDEQVEEPMEEEPMEGGPVVEVSAELVEEPKEPEPIPQDQNDSLIWSSRLDVVDDETVGPPLRNEIGSIGSLTAKARKTKLSDISSCIEKEMEYRKSEGKCKDLKAELKMLENQKADSACSVIWGEWGNCSAPCTDRHKDNYKLPTATRVIEKCYGSCGRNDGTCMNKSLRGYVDTTSRVERQIKKSALFLLTKETLICHRKECTNAQECLYGWDTCNDKYCYLIRAKNITNPYQFNLRRGCIGDPPQIKYTNELAPFSSLNQCQKM</sequence>
<dbReference type="Proteomes" id="UP000887560">
    <property type="component" value="Unplaced"/>
</dbReference>
<feature type="region of interest" description="Disordered" evidence="2">
    <location>
        <begin position="1"/>
        <end position="42"/>
    </location>
</feature>
<organism evidence="3 4">
    <name type="scientific">Meloidogyne floridensis</name>
    <dbReference type="NCBI Taxonomy" id="298350"/>
    <lineage>
        <taxon>Eukaryota</taxon>
        <taxon>Metazoa</taxon>
        <taxon>Ecdysozoa</taxon>
        <taxon>Nematoda</taxon>
        <taxon>Chromadorea</taxon>
        <taxon>Rhabditida</taxon>
        <taxon>Tylenchina</taxon>
        <taxon>Tylenchomorpha</taxon>
        <taxon>Tylenchoidea</taxon>
        <taxon>Meloidogynidae</taxon>
        <taxon>Meloidogyninae</taxon>
        <taxon>Meloidogyne</taxon>
    </lineage>
</organism>